<dbReference type="OrthoDB" id="1937044at2759"/>
<dbReference type="Proteomes" id="UP000237000">
    <property type="component" value="Unassembled WGS sequence"/>
</dbReference>
<evidence type="ECO:0000256" key="7">
    <source>
        <dbReference type="ARBA" id="ARBA00023180"/>
    </source>
</evidence>
<evidence type="ECO:0000256" key="2">
    <source>
        <dbReference type="ARBA" id="ARBA00022475"/>
    </source>
</evidence>
<keyword evidence="5" id="KW-0472">Membrane</keyword>
<keyword evidence="7" id="KW-0325">Glycoprotein</keyword>
<dbReference type="InterPro" id="IPR008972">
    <property type="entry name" value="Cupredoxin"/>
</dbReference>
<comment type="caution">
    <text evidence="13">The sequence shown here is derived from an EMBL/GenBank/DDBJ whole genome shotgun (WGS) entry which is preliminary data.</text>
</comment>
<name>A0A2P5FNS2_TREOI</name>
<dbReference type="PROSITE" id="PS51485">
    <property type="entry name" value="PHYTOCYANIN"/>
    <property type="match status" value="1"/>
</dbReference>
<dbReference type="GO" id="GO:0009055">
    <property type="term" value="F:electron transfer activity"/>
    <property type="evidence" value="ECO:0007669"/>
    <property type="project" value="InterPro"/>
</dbReference>
<dbReference type="STRING" id="63057.A0A2P5FNS2"/>
<feature type="domain" description="Phytocyanin" evidence="12">
    <location>
        <begin position="26"/>
        <end position="130"/>
    </location>
</feature>
<accession>A0A2P5FNS2</accession>
<dbReference type="SUPFAM" id="SSF49503">
    <property type="entry name" value="Cupredoxins"/>
    <property type="match status" value="1"/>
</dbReference>
<evidence type="ECO:0000256" key="11">
    <source>
        <dbReference type="SAM" id="SignalP"/>
    </source>
</evidence>
<dbReference type="EMBL" id="JXTC01000019">
    <property type="protein sequence ID" value="PON99383.1"/>
    <property type="molecule type" value="Genomic_DNA"/>
</dbReference>
<sequence>MALFRTVITYLLIVVLLLHITLSEAREILVGGKENSWTISSSSSETLNKWPQKTRLKVGDVPVWHYKPGNDKVLEVTNEEYKTCISMDPIQEYHDGSTKIKLERSGVYYFITGAYDHCQKGLKLNVVVMSSNNVHHHHHGHGISPAPSPALPPQTSNIAPHHEPKLINFGMSIAVGIIGSLVAKDMIMI</sequence>
<dbReference type="InterPro" id="IPR003245">
    <property type="entry name" value="Phytocyanin_dom"/>
</dbReference>
<feature type="signal peptide" evidence="11">
    <location>
        <begin position="1"/>
        <end position="25"/>
    </location>
</feature>
<evidence type="ECO:0000256" key="8">
    <source>
        <dbReference type="ARBA" id="ARBA00023288"/>
    </source>
</evidence>
<reference evidence="14" key="1">
    <citation type="submission" date="2016-06" db="EMBL/GenBank/DDBJ databases">
        <title>Parallel loss of symbiosis genes in relatives of nitrogen-fixing non-legume Parasponia.</title>
        <authorList>
            <person name="Van Velzen R."/>
            <person name="Holmer R."/>
            <person name="Bu F."/>
            <person name="Rutten L."/>
            <person name="Van Zeijl A."/>
            <person name="Liu W."/>
            <person name="Santuari L."/>
            <person name="Cao Q."/>
            <person name="Sharma T."/>
            <person name="Shen D."/>
            <person name="Roswanjaya Y."/>
            <person name="Wardhani T."/>
            <person name="Kalhor M.S."/>
            <person name="Jansen J."/>
            <person name="Van den Hoogen J."/>
            <person name="Gungor B."/>
            <person name="Hartog M."/>
            <person name="Hontelez J."/>
            <person name="Verver J."/>
            <person name="Yang W.-C."/>
            <person name="Schijlen E."/>
            <person name="Repin R."/>
            <person name="Schilthuizen M."/>
            <person name="Schranz E."/>
            <person name="Heidstra R."/>
            <person name="Miyata K."/>
            <person name="Fedorova E."/>
            <person name="Kohlen W."/>
            <person name="Bisseling T."/>
            <person name="Smit S."/>
            <person name="Geurts R."/>
        </authorList>
    </citation>
    <scope>NUCLEOTIDE SEQUENCE [LARGE SCALE GENOMIC DNA]</scope>
    <source>
        <strain evidence="14">cv. RG33-2</strain>
    </source>
</reference>
<comment type="similarity">
    <text evidence="9">Belongs to the early nodulin-like (ENODL) family.</text>
</comment>
<dbReference type="InParanoid" id="A0A2P5FNS2"/>
<feature type="chain" id="PRO_5015157445" evidence="11">
    <location>
        <begin position="26"/>
        <end position="189"/>
    </location>
</feature>
<dbReference type="Pfam" id="PF02298">
    <property type="entry name" value="Cu_bind_like"/>
    <property type="match status" value="1"/>
</dbReference>
<evidence type="ECO:0000256" key="9">
    <source>
        <dbReference type="ARBA" id="ARBA00035011"/>
    </source>
</evidence>
<dbReference type="PANTHER" id="PTHR33021:SF519">
    <property type="entry name" value="EARLY NODULIN-LIKE PROTEIN 10"/>
    <property type="match status" value="1"/>
</dbReference>
<dbReference type="FunFam" id="2.60.40.420:FF:000034">
    <property type="entry name" value="Cupredoxin superfamily protein"/>
    <property type="match status" value="1"/>
</dbReference>
<comment type="subcellular location">
    <subcellularLocation>
        <location evidence="1">Cell membrane</location>
        <topology evidence="1">Lipid-anchor</topology>
        <topology evidence="1">GPI-anchor</topology>
    </subcellularLocation>
</comment>
<keyword evidence="6" id="KW-1015">Disulfide bond</keyword>
<organism evidence="13 14">
    <name type="scientific">Trema orientale</name>
    <name type="common">Charcoal tree</name>
    <name type="synonym">Celtis orientalis</name>
    <dbReference type="NCBI Taxonomy" id="63057"/>
    <lineage>
        <taxon>Eukaryota</taxon>
        <taxon>Viridiplantae</taxon>
        <taxon>Streptophyta</taxon>
        <taxon>Embryophyta</taxon>
        <taxon>Tracheophyta</taxon>
        <taxon>Spermatophyta</taxon>
        <taxon>Magnoliopsida</taxon>
        <taxon>eudicotyledons</taxon>
        <taxon>Gunneridae</taxon>
        <taxon>Pentapetalae</taxon>
        <taxon>rosids</taxon>
        <taxon>fabids</taxon>
        <taxon>Rosales</taxon>
        <taxon>Cannabaceae</taxon>
        <taxon>Trema</taxon>
    </lineage>
</organism>
<keyword evidence="4 11" id="KW-0732">Signal</keyword>
<keyword evidence="3" id="KW-0336">GPI-anchor</keyword>
<dbReference type="CDD" id="cd11019">
    <property type="entry name" value="OsENODL1_like"/>
    <property type="match status" value="1"/>
</dbReference>
<gene>
    <name evidence="13" type="ORF">TorRG33x02_049260</name>
</gene>
<evidence type="ECO:0000256" key="3">
    <source>
        <dbReference type="ARBA" id="ARBA00022622"/>
    </source>
</evidence>
<dbReference type="InterPro" id="IPR039391">
    <property type="entry name" value="Phytocyanin-like"/>
</dbReference>
<evidence type="ECO:0000313" key="13">
    <source>
        <dbReference type="EMBL" id="PON99383.1"/>
    </source>
</evidence>
<keyword evidence="2" id="KW-1003">Cell membrane</keyword>
<keyword evidence="8" id="KW-0449">Lipoprotein</keyword>
<evidence type="ECO:0000256" key="1">
    <source>
        <dbReference type="ARBA" id="ARBA00004609"/>
    </source>
</evidence>
<proteinExistence type="inferred from homology"/>
<evidence type="ECO:0000256" key="10">
    <source>
        <dbReference type="ARBA" id="ARBA00037626"/>
    </source>
</evidence>
<dbReference type="PANTHER" id="PTHR33021">
    <property type="entry name" value="BLUE COPPER PROTEIN"/>
    <property type="match status" value="1"/>
</dbReference>
<dbReference type="InterPro" id="IPR041846">
    <property type="entry name" value="ENL_dom"/>
</dbReference>
<evidence type="ECO:0000256" key="4">
    <source>
        <dbReference type="ARBA" id="ARBA00022729"/>
    </source>
</evidence>
<keyword evidence="14" id="KW-1185">Reference proteome</keyword>
<evidence type="ECO:0000256" key="5">
    <source>
        <dbReference type="ARBA" id="ARBA00023136"/>
    </source>
</evidence>
<protein>
    <submittedName>
        <fullName evidence="13">Phytocyanin domain containing protein</fullName>
    </submittedName>
</protein>
<dbReference type="Gene3D" id="2.60.40.420">
    <property type="entry name" value="Cupredoxins - blue copper proteins"/>
    <property type="match status" value="1"/>
</dbReference>
<dbReference type="GO" id="GO:0005886">
    <property type="term" value="C:plasma membrane"/>
    <property type="evidence" value="ECO:0007669"/>
    <property type="project" value="UniProtKB-SubCell"/>
</dbReference>
<comment type="function">
    <text evidence="10">May act as a carbohydrate transporter.</text>
</comment>
<evidence type="ECO:0000313" key="14">
    <source>
        <dbReference type="Proteomes" id="UP000237000"/>
    </source>
</evidence>
<evidence type="ECO:0000259" key="12">
    <source>
        <dbReference type="PROSITE" id="PS51485"/>
    </source>
</evidence>
<dbReference type="AlphaFoldDB" id="A0A2P5FNS2"/>
<dbReference type="GO" id="GO:0098552">
    <property type="term" value="C:side of membrane"/>
    <property type="evidence" value="ECO:0007669"/>
    <property type="project" value="UniProtKB-KW"/>
</dbReference>
<evidence type="ECO:0000256" key="6">
    <source>
        <dbReference type="ARBA" id="ARBA00023157"/>
    </source>
</evidence>